<dbReference type="GeneID" id="19188655"/>
<organism evidence="2 3">
    <name type="scientific">Cladophialophora psammophila CBS 110553</name>
    <dbReference type="NCBI Taxonomy" id="1182543"/>
    <lineage>
        <taxon>Eukaryota</taxon>
        <taxon>Fungi</taxon>
        <taxon>Dikarya</taxon>
        <taxon>Ascomycota</taxon>
        <taxon>Pezizomycotina</taxon>
        <taxon>Eurotiomycetes</taxon>
        <taxon>Chaetothyriomycetidae</taxon>
        <taxon>Chaetothyriales</taxon>
        <taxon>Herpotrichiellaceae</taxon>
        <taxon>Cladophialophora</taxon>
    </lineage>
</organism>
<dbReference type="RefSeq" id="XP_007742728.1">
    <property type="nucleotide sequence ID" value="XM_007744538.1"/>
</dbReference>
<gene>
    <name evidence="2" type="ORF">A1O5_03928</name>
</gene>
<feature type="compositionally biased region" description="Polar residues" evidence="1">
    <location>
        <begin position="174"/>
        <end position="184"/>
    </location>
</feature>
<feature type="region of interest" description="Disordered" evidence="1">
    <location>
        <begin position="174"/>
        <end position="198"/>
    </location>
</feature>
<evidence type="ECO:0000256" key="1">
    <source>
        <dbReference type="SAM" id="MobiDB-lite"/>
    </source>
</evidence>
<comment type="caution">
    <text evidence="2">The sequence shown here is derived from an EMBL/GenBank/DDBJ whole genome shotgun (WGS) entry which is preliminary data.</text>
</comment>
<evidence type="ECO:0000313" key="2">
    <source>
        <dbReference type="EMBL" id="EXJ72781.1"/>
    </source>
</evidence>
<evidence type="ECO:0000313" key="3">
    <source>
        <dbReference type="Proteomes" id="UP000019471"/>
    </source>
</evidence>
<reference evidence="2 3" key="1">
    <citation type="submission" date="2013-03" db="EMBL/GenBank/DDBJ databases">
        <title>The Genome Sequence of Cladophialophora psammophila CBS 110553.</title>
        <authorList>
            <consortium name="The Broad Institute Genomics Platform"/>
            <person name="Cuomo C."/>
            <person name="de Hoog S."/>
            <person name="Gorbushina A."/>
            <person name="Walker B."/>
            <person name="Young S.K."/>
            <person name="Zeng Q."/>
            <person name="Gargeya S."/>
            <person name="Fitzgerald M."/>
            <person name="Haas B."/>
            <person name="Abouelleil A."/>
            <person name="Allen A.W."/>
            <person name="Alvarado L."/>
            <person name="Arachchi H.M."/>
            <person name="Berlin A.M."/>
            <person name="Chapman S.B."/>
            <person name="Gainer-Dewar J."/>
            <person name="Goldberg J."/>
            <person name="Griggs A."/>
            <person name="Gujja S."/>
            <person name="Hansen M."/>
            <person name="Howarth C."/>
            <person name="Imamovic A."/>
            <person name="Ireland A."/>
            <person name="Larimer J."/>
            <person name="McCowan C."/>
            <person name="Murphy C."/>
            <person name="Pearson M."/>
            <person name="Poon T.W."/>
            <person name="Priest M."/>
            <person name="Roberts A."/>
            <person name="Saif S."/>
            <person name="Shea T."/>
            <person name="Sisk P."/>
            <person name="Sykes S."/>
            <person name="Wortman J."/>
            <person name="Nusbaum C."/>
            <person name="Birren B."/>
        </authorList>
    </citation>
    <scope>NUCLEOTIDE SEQUENCE [LARGE SCALE GENOMIC DNA]</scope>
    <source>
        <strain evidence="2 3">CBS 110553</strain>
    </source>
</reference>
<proteinExistence type="predicted"/>
<sequence>MEQLSDSHPLRGARRQVFSSLSLPSLLQALRKSNNNTDYADRNIAGTTIKKHPDGYEVCFYAQCEEGEKLWKCDLAAHLRDLCSIYRIELNHPVANRYTLVPRQQEDSYLYYIHTREASFHNQGDLPDQAELDFRVGSWDEKDNCWRAIKKRKSQAKLDEELAKKKVRFLPLENTESQSCSQRLTPPLFDSDSEESEL</sequence>
<dbReference type="HOGENOM" id="CLU_1377998_0_0_1"/>
<name>W9X781_9EURO</name>
<dbReference type="Proteomes" id="UP000019471">
    <property type="component" value="Unassembled WGS sequence"/>
</dbReference>
<accession>W9X781</accession>
<keyword evidence="3" id="KW-1185">Reference proteome</keyword>
<protein>
    <submittedName>
        <fullName evidence="2">Uncharacterized protein</fullName>
    </submittedName>
</protein>
<dbReference type="EMBL" id="AMGX01000005">
    <property type="protein sequence ID" value="EXJ72781.1"/>
    <property type="molecule type" value="Genomic_DNA"/>
</dbReference>
<dbReference type="AlphaFoldDB" id="W9X781"/>